<evidence type="ECO:0000313" key="2">
    <source>
        <dbReference type="Proteomes" id="UP001057402"/>
    </source>
</evidence>
<protein>
    <submittedName>
        <fullName evidence="1">Uncharacterized protein</fullName>
    </submittedName>
</protein>
<accession>A0ACB9R435</accession>
<dbReference type="EMBL" id="CM042883">
    <property type="protein sequence ID" value="KAI4373663.1"/>
    <property type="molecule type" value="Genomic_DNA"/>
</dbReference>
<organism evidence="1 2">
    <name type="scientific">Melastoma candidum</name>
    <dbReference type="NCBI Taxonomy" id="119954"/>
    <lineage>
        <taxon>Eukaryota</taxon>
        <taxon>Viridiplantae</taxon>
        <taxon>Streptophyta</taxon>
        <taxon>Embryophyta</taxon>
        <taxon>Tracheophyta</taxon>
        <taxon>Spermatophyta</taxon>
        <taxon>Magnoliopsida</taxon>
        <taxon>eudicotyledons</taxon>
        <taxon>Gunneridae</taxon>
        <taxon>Pentapetalae</taxon>
        <taxon>rosids</taxon>
        <taxon>malvids</taxon>
        <taxon>Myrtales</taxon>
        <taxon>Melastomataceae</taxon>
        <taxon>Melastomatoideae</taxon>
        <taxon>Melastomateae</taxon>
        <taxon>Melastoma</taxon>
    </lineage>
</organism>
<gene>
    <name evidence="1" type="ORF">MLD38_011766</name>
</gene>
<comment type="caution">
    <text evidence="1">The sequence shown here is derived from an EMBL/GenBank/DDBJ whole genome shotgun (WGS) entry which is preliminary data.</text>
</comment>
<sequence length="110" mass="11179">MASVTMAASSFLATSVSVSYQPSRGALVVNAKASSSSSPPQPQKASVELQAGEGERSGRRDLVFAAAAAAACTVAKVALADDEPNPGTPEAKKKYAPVCVTMPTAKICHK</sequence>
<keyword evidence="2" id="KW-1185">Reference proteome</keyword>
<proteinExistence type="predicted"/>
<dbReference type="Proteomes" id="UP001057402">
    <property type="component" value="Chromosome 4"/>
</dbReference>
<name>A0ACB9R435_9MYRT</name>
<evidence type="ECO:0000313" key="1">
    <source>
        <dbReference type="EMBL" id="KAI4373663.1"/>
    </source>
</evidence>
<reference evidence="2" key="1">
    <citation type="journal article" date="2023" name="Front. Plant Sci.">
        <title>Chromosomal-level genome assembly of Melastoma candidum provides insights into trichome evolution.</title>
        <authorList>
            <person name="Zhong Y."/>
            <person name="Wu W."/>
            <person name="Sun C."/>
            <person name="Zou P."/>
            <person name="Liu Y."/>
            <person name="Dai S."/>
            <person name="Zhou R."/>
        </authorList>
    </citation>
    <scope>NUCLEOTIDE SEQUENCE [LARGE SCALE GENOMIC DNA]</scope>
</reference>